<dbReference type="GO" id="GO:0005737">
    <property type="term" value="C:cytoplasm"/>
    <property type="evidence" value="ECO:0007669"/>
    <property type="project" value="TreeGrafter"/>
</dbReference>
<dbReference type="InterPro" id="IPR001279">
    <property type="entry name" value="Metallo-B-lactamas"/>
</dbReference>
<accession>A0A076PM38</accession>
<dbReference type="SUPFAM" id="SSF56281">
    <property type="entry name" value="Metallo-hydrolase/oxidoreductase"/>
    <property type="match status" value="1"/>
</dbReference>
<dbReference type="EMBL" id="CP006704">
    <property type="protein sequence ID" value="AIJ46783.1"/>
    <property type="molecule type" value="Genomic_DNA"/>
</dbReference>
<gene>
    <name evidence="3" type="ORF">O987_13325</name>
</gene>
<feature type="region of interest" description="Disordered" evidence="1">
    <location>
        <begin position="350"/>
        <end position="370"/>
    </location>
</feature>
<dbReference type="Proteomes" id="UP000028782">
    <property type="component" value="Chromosome"/>
</dbReference>
<name>A0A076PM38_COMTE</name>
<dbReference type="GO" id="GO:0016787">
    <property type="term" value="F:hydrolase activity"/>
    <property type="evidence" value="ECO:0007669"/>
    <property type="project" value="UniProtKB-KW"/>
</dbReference>
<dbReference type="PANTHER" id="PTHR15032">
    <property type="entry name" value="N-ACYL-PHOSPHATIDYLETHANOLAMINE-HYDROLYZING PHOSPHOLIPASE D"/>
    <property type="match status" value="1"/>
</dbReference>
<evidence type="ECO:0000259" key="2">
    <source>
        <dbReference type="Pfam" id="PF12706"/>
    </source>
</evidence>
<dbReference type="Pfam" id="PF12706">
    <property type="entry name" value="Lactamase_B_2"/>
    <property type="match status" value="1"/>
</dbReference>
<reference evidence="3 4" key="1">
    <citation type="journal article" date="2014" name="Genome Announc.">
        <title>Complete Genome Sequence of Polychlorinated Biphenyl Degrader Comamonas testosteroni TK102 (NBRC 109938).</title>
        <authorList>
            <person name="Fukuda K."/>
            <person name="Hosoyama A."/>
            <person name="Tsuchikane K."/>
            <person name="Ohji S."/>
            <person name="Yamazoe A."/>
            <person name="Fujita N."/>
            <person name="Shintani M."/>
            <person name="Kimbara K."/>
        </authorList>
    </citation>
    <scope>NUCLEOTIDE SEQUENCE [LARGE SCALE GENOMIC DNA]</scope>
    <source>
        <strain evidence="3">TK102</strain>
    </source>
</reference>
<feature type="region of interest" description="Disordered" evidence="1">
    <location>
        <begin position="1"/>
        <end position="38"/>
    </location>
</feature>
<dbReference type="Gene3D" id="3.60.15.10">
    <property type="entry name" value="Ribonuclease Z/Hydroxyacylglutathione hydrolase-like"/>
    <property type="match status" value="1"/>
</dbReference>
<feature type="domain" description="Metallo-beta-lactamase" evidence="2">
    <location>
        <begin position="94"/>
        <end position="292"/>
    </location>
</feature>
<organism evidence="3 4">
    <name type="scientific">Comamonas testosteroni TK102</name>
    <dbReference type="NCBI Taxonomy" id="1392005"/>
    <lineage>
        <taxon>Bacteria</taxon>
        <taxon>Pseudomonadati</taxon>
        <taxon>Pseudomonadota</taxon>
        <taxon>Betaproteobacteria</taxon>
        <taxon>Burkholderiales</taxon>
        <taxon>Comamonadaceae</taxon>
        <taxon>Comamonas</taxon>
    </lineage>
</organism>
<dbReference type="HOGENOM" id="CLU_020884_0_2_4"/>
<protein>
    <submittedName>
        <fullName evidence="3">Hydrolase</fullName>
    </submittedName>
</protein>
<dbReference type="AlphaFoldDB" id="A0A076PM38"/>
<evidence type="ECO:0000313" key="3">
    <source>
        <dbReference type="EMBL" id="AIJ46783.1"/>
    </source>
</evidence>
<keyword evidence="3" id="KW-0378">Hydrolase</keyword>
<evidence type="ECO:0000313" key="4">
    <source>
        <dbReference type="Proteomes" id="UP000028782"/>
    </source>
</evidence>
<dbReference type="InterPro" id="IPR036866">
    <property type="entry name" value="RibonucZ/Hydroxyglut_hydro"/>
</dbReference>
<dbReference type="KEGG" id="ctes:O987_13325"/>
<proteinExistence type="predicted"/>
<dbReference type="PANTHER" id="PTHR15032:SF4">
    <property type="entry name" value="N-ACYL-PHOSPHATIDYLETHANOLAMINE-HYDROLYZING PHOSPHOLIPASE D"/>
    <property type="match status" value="1"/>
</dbReference>
<sequence>MFKKPSLTTPLADYEDSPQYSGGRFRNTHPRPANSPKPDAGTLWKFFFNKPADSEPGKALPVLPLSTAELNLAPERSLYRLGHSTLLMKLRGGWWLTDPVFSERASPLSFAGPRRFHAPPITLDELPALRGVLLSHDHYDHLDRATIRVLAPKVGIFLCPLGVGDRLAAWGVPTDKIVQHDWWQGSEVDGLRFTATPAQHFSGRSLRDGNRTLWASWTIEDRQADRPLRVFFSGDGGYFDGFAEIGRRFGPFDVTLMETGAYDAHWPYVHMHPAQTVQAHRDLGGQWLLPIHNGTFNLAMHAWWDPFEQILGLGRQHGIAIATPMMGERLDLGAPHAGSAWWRACAGLKADSHQPSSTGEVTPLDFRPHP</sequence>
<evidence type="ECO:0000256" key="1">
    <source>
        <dbReference type="SAM" id="MobiDB-lite"/>
    </source>
</evidence>
<dbReference type="RefSeq" id="WP_235214372.1">
    <property type="nucleotide sequence ID" value="NZ_CP006704.1"/>
</dbReference>